<evidence type="ECO:0000313" key="4">
    <source>
        <dbReference type="Proteomes" id="UP000050360"/>
    </source>
</evidence>
<feature type="domain" description="DUF4367" evidence="2">
    <location>
        <begin position="206"/>
        <end position="336"/>
    </location>
</feature>
<dbReference type="EMBL" id="LKCM01000295">
    <property type="protein sequence ID" value="KPQ41829.1"/>
    <property type="molecule type" value="Genomic_DNA"/>
</dbReference>
<dbReference type="PANTHER" id="PTHR37507:SF2">
    <property type="entry name" value="SPORULATION PROTEIN YDCC"/>
    <property type="match status" value="1"/>
</dbReference>
<keyword evidence="1" id="KW-0472">Membrane</keyword>
<organism evidence="3 4">
    <name type="scientific">Candidatus Methanoperedens nitratireducens</name>
    <dbReference type="NCBI Taxonomy" id="1392998"/>
    <lineage>
        <taxon>Archaea</taxon>
        <taxon>Methanobacteriati</taxon>
        <taxon>Methanobacteriota</taxon>
        <taxon>Stenosarchaea group</taxon>
        <taxon>Methanomicrobia</taxon>
        <taxon>Methanosarcinales</taxon>
        <taxon>ANME-2 cluster</taxon>
        <taxon>Candidatus Methanoperedentaceae</taxon>
        <taxon>Candidatus Methanoperedens</taxon>
    </lineage>
</organism>
<dbReference type="AlphaFoldDB" id="A0A0P8CGM0"/>
<evidence type="ECO:0000259" key="2">
    <source>
        <dbReference type="Pfam" id="PF14285"/>
    </source>
</evidence>
<dbReference type="Pfam" id="PF14285">
    <property type="entry name" value="DUF4367"/>
    <property type="match status" value="2"/>
</dbReference>
<feature type="domain" description="DUF4367" evidence="2">
    <location>
        <begin position="61"/>
        <end position="184"/>
    </location>
</feature>
<dbReference type="InterPro" id="IPR025377">
    <property type="entry name" value="DUF4367"/>
</dbReference>
<proteinExistence type="predicted"/>
<gene>
    <name evidence="3" type="ORF">MPEBLZ_03615</name>
</gene>
<dbReference type="Proteomes" id="UP000050360">
    <property type="component" value="Unassembled WGS sequence"/>
</dbReference>
<dbReference type="PANTHER" id="PTHR37507">
    <property type="entry name" value="SPORULATION PROTEIN YDCC"/>
    <property type="match status" value="1"/>
</dbReference>
<keyword evidence="1" id="KW-0812">Transmembrane</keyword>
<sequence>MRYKYTGDKMKKSILIGISIITVAWILLAAVALGFGETEISQIDIKGEIQYAQSNVSFRIIEPMYIPAGYNFESVEGKKFRGAAKDLDLASFSYKNGDEQLTIKETIVIKTIQNTELSTLPEDTREIVDINGIEGRYSEENGIKLLGWKIGNLSLSISSWKNKGQNQTSSSLGKEDMINIAKSVREKTPEEAIAEAQTKVSFSILQPTYIPEGYRMNTAQTTGTRFRGTSVELEQSSIFYIKGDEFFAKNEILNLRESLTIKEDTTFPESTSNIKWKYIDINGVQGHFLEEPDGVKSLNWEIGNLSLAISSQSYNESDFKGTSLSMEEMVKMARSIK</sequence>
<reference evidence="3 4" key="1">
    <citation type="submission" date="2015-09" db="EMBL/GenBank/DDBJ databases">
        <title>A metagenomics-based metabolic model of nitrate-dependent anaerobic oxidation of methane by Methanoperedens-like archaea.</title>
        <authorList>
            <person name="Arshad A."/>
            <person name="Speth D.R."/>
            <person name="De Graaf R.M."/>
            <person name="Op Den Camp H.J."/>
            <person name="Jetten M.S."/>
            <person name="Welte C.U."/>
        </authorList>
    </citation>
    <scope>NUCLEOTIDE SEQUENCE [LARGE SCALE GENOMIC DNA]</scope>
</reference>
<dbReference type="InterPro" id="IPR052944">
    <property type="entry name" value="Sporulation_related"/>
</dbReference>
<accession>A0A0P8CGM0</accession>
<name>A0A0P8CGM0_9EURY</name>
<feature type="transmembrane region" description="Helical" evidence="1">
    <location>
        <begin position="12"/>
        <end position="35"/>
    </location>
</feature>
<protein>
    <recommendedName>
        <fullName evidence="2">DUF4367 domain-containing protein</fullName>
    </recommendedName>
</protein>
<evidence type="ECO:0000313" key="3">
    <source>
        <dbReference type="EMBL" id="KPQ41829.1"/>
    </source>
</evidence>
<keyword evidence="1" id="KW-1133">Transmembrane helix</keyword>
<comment type="caution">
    <text evidence="3">The sequence shown here is derived from an EMBL/GenBank/DDBJ whole genome shotgun (WGS) entry which is preliminary data.</text>
</comment>
<evidence type="ECO:0000256" key="1">
    <source>
        <dbReference type="SAM" id="Phobius"/>
    </source>
</evidence>